<feature type="region of interest" description="Disordered" evidence="1">
    <location>
        <begin position="1"/>
        <end position="26"/>
    </location>
</feature>
<evidence type="ECO:0000313" key="2">
    <source>
        <dbReference type="EMBL" id="VAW24006.1"/>
    </source>
</evidence>
<sequence>LPDAILDLFNQEQIKEVENEESESTT</sequence>
<gene>
    <name evidence="2" type="ORF">MNBD_BACTEROID04-1689</name>
</gene>
<protein>
    <submittedName>
        <fullName evidence="2">Uncharacterized protein</fullName>
    </submittedName>
</protein>
<organism evidence="2">
    <name type="scientific">hydrothermal vent metagenome</name>
    <dbReference type="NCBI Taxonomy" id="652676"/>
    <lineage>
        <taxon>unclassified sequences</taxon>
        <taxon>metagenomes</taxon>
        <taxon>ecological metagenomes</taxon>
    </lineage>
</organism>
<reference evidence="2" key="1">
    <citation type="submission" date="2018-06" db="EMBL/GenBank/DDBJ databases">
        <authorList>
            <person name="Zhirakovskaya E."/>
        </authorList>
    </citation>
    <scope>NUCLEOTIDE SEQUENCE</scope>
</reference>
<accession>A0A3B0UW82</accession>
<proteinExistence type="predicted"/>
<dbReference type="EMBL" id="UOER01000227">
    <property type="protein sequence ID" value="VAW24006.1"/>
    <property type="molecule type" value="Genomic_DNA"/>
</dbReference>
<dbReference type="AlphaFoldDB" id="A0A3B0UW82"/>
<feature type="non-terminal residue" evidence="2">
    <location>
        <position position="1"/>
    </location>
</feature>
<name>A0A3B0UW82_9ZZZZ</name>
<evidence type="ECO:0000256" key="1">
    <source>
        <dbReference type="SAM" id="MobiDB-lite"/>
    </source>
</evidence>